<accession>A0A8S9Y8B7</accession>
<evidence type="ECO:0000313" key="10">
    <source>
        <dbReference type="Proteomes" id="UP000822476"/>
    </source>
</evidence>
<dbReference type="GO" id="GO:0000027">
    <property type="term" value="P:ribosomal large subunit assembly"/>
    <property type="evidence" value="ECO:0007669"/>
    <property type="project" value="TreeGrafter"/>
</dbReference>
<dbReference type="GO" id="GO:0005654">
    <property type="term" value="C:nucleoplasm"/>
    <property type="evidence" value="ECO:0007669"/>
    <property type="project" value="UniProtKB-SubCell"/>
</dbReference>
<proteinExistence type="inferred from homology"/>
<dbReference type="Pfam" id="PF07767">
    <property type="entry name" value="Nop53"/>
    <property type="match status" value="2"/>
</dbReference>
<evidence type="ECO:0000313" key="9">
    <source>
        <dbReference type="EMBL" id="KAF7231979.1"/>
    </source>
</evidence>
<dbReference type="PANTHER" id="PTHR14211">
    <property type="entry name" value="GLIOMA SUPPRESSOR CANDIDATE REGION GENE 2"/>
    <property type="match status" value="1"/>
</dbReference>
<feature type="coiled-coil region" evidence="7">
    <location>
        <begin position="43"/>
        <end position="70"/>
    </location>
</feature>
<comment type="caution">
    <text evidence="9">The sequence shown here is derived from an EMBL/GenBank/DDBJ whole genome shotgun (WGS) entry which is preliminary data.</text>
</comment>
<organism evidence="9 10">
    <name type="scientific">Paragonimus skrjabini miyazakii</name>
    <dbReference type="NCBI Taxonomy" id="59628"/>
    <lineage>
        <taxon>Eukaryota</taxon>
        <taxon>Metazoa</taxon>
        <taxon>Spiralia</taxon>
        <taxon>Lophotrochozoa</taxon>
        <taxon>Platyhelminthes</taxon>
        <taxon>Trematoda</taxon>
        <taxon>Digenea</taxon>
        <taxon>Plagiorchiida</taxon>
        <taxon>Troglotremata</taxon>
        <taxon>Troglotrematidae</taxon>
        <taxon>Paragonimus</taxon>
    </lineage>
</organism>
<keyword evidence="6" id="KW-0539">Nucleus</keyword>
<name>A0A8S9Y8B7_9TREM</name>
<evidence type="ECO:0000256" key="1">
    <source>
        <dbReference type="ARBA" id="ARBA00004604"/>
    </source>
</evidence>
<evidence type="ECO:0000256" key="7">
    <source>
        <dbReference type="SAM" id="Coils"/>
    </source>
</evidence>
<dbReference type="AlphaFoldDB" id="A0A8S9Y8B7"/>
<evidence type="ECO:0000256" key="5">
    <source>
        <dbReference type="ARBA" id="ARBA00022517"/>
    </source>
</evidence>
<evidence type="ECO:0000256" key="3">
    <source>
        <dbReference type="ARBA" id="ARBA00008838"/>
    </source>
</evidence>
<keyword evidence="10" id="KW-1185">Reference proteome</keyword>
<dbReference type="InterPro" id="IPR011687">
    <property type="entry name" value="Nop53/GLTSCR2"/>
</dbReference>
<dbReference type="PANTHER" id="PTHR14211:SF7">
    <property type="entry name" value="RIBOSOME BIOGENESIS PROTEIN NOP53"/>
    <property type="match status" value="1"/>
</dbReference>
<evidence type="ECO:0000256" key="8">
    <source>
        <dbReference type="SAM" id="MobiDB-lite"/>
    </source>
</evidence>
<dbReference type="GO" id="GO:0008097">
    <property type="term" value="F:5S rRNA binding"/>
    <property type="evidence" value="ECO:0007669"/>
    <property type="project" value="TreeGrafter"/>
</dbReference>
<dbReference type="OrthoDB" id="5072at2759"/>
<sequence>MFVWLHQTEQDCRTTCSCGILKVSSTTVARVFLEMKKLGKNKKKQWRNCYKGLEDNLEAAKNRGNISQNNFVIGRVQKPKQPIIKGNKDAAKVFTDIPSVPDGQIYMKRYRSKNVKVSDTDLWQNDPQTKFVASSGNRKIPKISVPLAGQSYNPSVIDHYEMLSALGAQETRKEKRELKTQRFLQTFSRSICTKDPVEDARTFLNILSGPETVEQAEVCDDSDETPRSHKLQRANKTKSKKSKMSTELNSIPRFLKEIKLEDRARAERKARLSARKAQRKQMLKRNWDIPFQMPNELVPSLRKLTPEGDLLRELERRKNTCPRARRTLGLVKNTKPFERR</sequence>
<protein>
    <recommendedName>
        <fullName evidence="4">Ribosome biogenesis protein NOP53</fullName>
    </recommendedName>
</protein>
<evidence type="ECO:0000256" key="6">
    <source>
        <dbReference type="ARBA" id="ARBA00023242"/>
    </source>
</evidence>
<keyword evidence="7" id="KW-0175">Coiled coil</keyword>
<evidence type="ECO:0000256" key="4">
    <source>
        <dbReference type="ARBA" id="ARBA00018339"/>
    </source>
</evidence>
<reference evidence="9" key="1">
    <citation type="submission" date="2019-07" db="EMBL/GenBank/DDBJ databases">
        <title>Annotation for the trematode Paragonimus miyazaki's.</title>
        <authorList>
            <person name="Choi Y.-J."/>
        </authorList>
    </citation>
    <scope>NUCLEOTIDE SEQUENCE</scope>
    <source>
        <strain evidence="9">Japan</strain>
    </source>
</reference>
<dbReference type="PIRSF" id="PIRSF017302">
    <property type="entry name" value="Gltscr2"/>
    <property type="match status" value="1"/>
</dbReference>
<dbReference type="GO" id="GO:0005730">
    <property type="term" value="C:nucleolus"/>
    <property type="evidence" value="ECO:0007669"/>
    <property type="project" value="UniProtKB-SubCell"/>
</dbReference>
<comment type="similarity">
    <text evidence="3">Belongs to the NOP53 family.</text>
</comment>
<dbReference type="EMBL" id="JTDE01022172">
    <property type="protein sequence ID" value="KAF7231979.1"/>
    <property type="molecule type" value="Genomic_DNA"/>
</dbReference>
<feature type="region of interest" description="Disordered" evidence="8">
    <location>
        <begin position="215"/>
        <end position="247"/>
    </location>
</feature>
<dbReference type="GO" id="GO:0006364">
    <property type="term" value="P:rRNA processing"/>
    <property type="evidence" value="ECO:0007669"/>
    <property type="project" value="TreeGrafter"/>
</dbReference>
<keyword evidence="5" id="KW-0690">Ribosome biogenesis</keyword>
<dbReference type="Proteomes" id="UP000822476">
    <property type="component" value="Unassembled WGS sequence"/>
</dbReference>
<gene>
    <name evidence="9" type="ORF">EG68_10079</name>
</gene>
<feature type="compositionally biased region" description="Basic residues" evidence="8">
    <location>
        <begin position="228"/>
        <end position="243"/>
    </location>
</feature>
<evidence type="ECO:0000256" key="2">
    <source>
        <dbReference type="ARBA" id="ARBA00004642"/>
    </source>
</evidence>
<comment type="subcellular location">
    <subcellularLocation>
        <location evidence="1">Nucleus</location>
        <location evidence="1">Nucleolus</location>
    </subcellularLocation>
    <subcellularLocation>
        <location evidence="2">Nucleus</location>
        <location evidence="2">Nucleoplasm</location>
    </subcellularLocation>
</comment>